<evidence type="ECO:0000256" key="1">
    <source>
        <dbReference type="SAM" id="Phobius"/>
    </source>
</evidence>
<sequence length="83" mass="9207">MKHSAVSAKASFRRKLAQRSGSIYVEASMVMPLTCLVMAGLIAVIMSFYGAVAKQSEDHIKQASEWDVTGQIEVIRRNGWHII</sequence>
<comment type="caution">
    <text evidence="2">The sequence shown here is derived from an EMBL/GenBank/DDBJ whole genome shotgun (WGS) entry which is preliminary data.</text>
</comment>
<keyword evidence="1" id="KW-0812">Transmembrane</keyword>
<dbReference type="EMBL" id="DVMO01000061">
    <property type="protein sequence ID" value="HIU27565.1"/>
    <property type="molecule type" value="Genomic_DNA"/>
</dbReference>
<name>A0A9D1I5W4_9FIRM</name>
<reference evidence="2" key="1">
    <citation type="submission" date="2020-10" db="EMBL/GenBank/DDBJ databases">
        <authorList>
            <person name="Gilroy R."/>
        </authorList>
    </citation>
    <scope>NUCLEOTIDE SEQUENCE</scope>
    <source>
        <strain evidence="2">11300</strain>
    </source>
</reference>
<dbReference type="AlphaFoldDB" id="A0A9D1I5W4"/>
<organism evidence="2 3">
    <name type="scientific">Candidatus Fimisoma avicola</name>
    <dbReference type="NCBI Taxonomy" id="2840826"/>
    <lineage>
        <taxon>Bacteria</taxon>
        <taxon>Bacillati</taxon>
        <taxon>Bacillota</taxon>
        <taxon>Clostridia</taxon>
        <taxon>Eubacteriales</taxon>
        <taxon>Candidatus Fimisoma</taxon>
    </lineage>
</organism>
<protein>
    <submittedName>
        <fullName evidence="2">Uncharacterized protein</fullName>
    </submittedName>
</protein>
<keyword evidence="1" id="KW-1133">Transmembrane helix</keyword>
<evidence type="ECO:0000313" key="2">
    <source>
        <dbReference type="EMBL" id="HIU27565.1"/>
    </source>
</evidence>
<gene>
    <name evidence="2" type="ORF">IAD16_04235</name>
</gene>
<reference evidence="2" key="2">
    <citation type="journal article" date="2021" name="PeerJ">
        <title>Extensive microbial diversity within the chicken gut microbiome revealed by metagenomics and culture.</title>
        <authorList>
            <person name="Gilroy R."/>
            <person name="Ravi A."/>
            <person name="Getino M."/>
            <person name="Pursley I."/>
            <person name="Horton D.L."/>
            <person name="Alikhan N.F."/>
            <person name="Baker D."/>
            <person name="Gharbi K."/>
            <person name="Hall N."/>
            <person name="Watson M."/>
            <person name="Adriaenssens E.M."/>
            <person name="Foster-Nyarko E."/>
            <person name="Jarju S."/>
            <person name="Secka A."/>
            <person name="Antonio M."/>
            <person name="Oren A."/>
            <person name="Chaudhuri R.R."/>
            <person name="La Ragione R."/>
            <person name="Hildebrand F."/>
            <person name="Pallen M.J."/>
        </authorList>
    </citation>
    <scope>NUCLEOTIDE SEQUENCE</scope>
    <source>
        <strain evidence="2">11300</strain>
    </source>
</reference>
<proteinExistence type="predicted"/>
<accession>A0A9D1I5W4</accession>
<dbReference type="Proteomes" id="UP000824091">
    <property type="component" value="Unassembled WGS sequence"/>
</dbReference>
<feature type="transmembrane region" description="Helical" evidence="1">
    <location>
        <begin position="29"/>
        <end position="52"/>
    </location>
</feature>
<keyword evidence="1" id="KW-0472">Membrane</keyword>
<evidence type="ECO:0000313" key="3">
    <source>
        <dbReference type="Proteomes" id="UP000824091"/>
    </source>
</evidence>